<feature type="transmembrane region" description="Helical" evidence="1">
    <location>
        <begin position="248"/>
        <end position="269"/>
    </location>
</feature>
<evidence type="ECO:0000256" key="1">
    <source>
        <dbReference type="SAM" id="Phobius"/>
    </source>
</evidence>
<reference evidence="2" key="1">
    <citation type="submission" date="2018-10" db="EMBL/GenBank/DDBJ databases">
        <authorList>
            <consortium name="NARMS: The National Antimicrobial Resistance Monitoring System"/>
        </authorList>
    </citation>
    <scope>NUCLEOTIDE SEQUENCE [LARGE SCALE GENOMIC DNA]</scope>
    <source>
        <strain evidence="2">CVM N17EC0388</strain>
    </source>
</reference>
<sequence length="418" mass="46827">MKRCLALAMLFFYIYPILFVGIPVSTRLLYSFIAIILVLYGICCKSSVLAKEYLPVLSILFFIFSLSCLSIFINGTSDFEFIKYPVSIIAILFSAYALVRIFEMMDIPCNFNYIAKLFVSVVFTQCVVAVLMFVIPSFYELMTSMQVISIDEAEKMSSLSEMRIIGFGSQYFGAGITNGLALIILAYLIRVGEYDSTMLKASAMFLFIFAVGIGMARTTFIGFGIALLLLLPCSGLLKFNLALFKRNVMLLLSVSALMSLAFISVYILFPKTIASLTPLFNFALEMFLNYFESGSLTTESTSQLATMYIFPTNIYTYFIGDGLYTVDSGLYYMGTDVGYLRLLFYFGVFGILSFITLQVLMLLTSTQGVPHGNTLFIVILLYILILNFKGFADLASVLALFFTVSVFDKKYSYSEINH</sequence>
<evidence type="ECO:0000313" key="2">
    <source>
        <dbReference type="EMBL" id="MHO04810.1"/>
    </source>
</evidence>
<feature type="transmembrane region" description="Helical" evidence="1">
    <location>
        <begin position="29"/>
        <end position="49"/>
    </location>
</feature>
<organism evidence="2">
    <name type="scientific">Escherichia coli</name>
    <dbReference type="NCBI Taxonomy" id="562"/>
    <lineage>
        <taxon>Bacteria</taxon>
        <taxon>Pseudomonadati</taxon>
        <taxon>Pseudomonadota</taxon>
        <taxon>Gammaproteobacteria</taxon>
        <taxon>Enterobacterales</taxon>
        <taxon>Enterobacteriaceae</taxon>
        <taxon>Escherichia</taxon>
    </lineage>
</organism>
<proteinExistence type="predicted"/>
<protein>
    <recommendedName>
        <fullName evidence="3">O-antigen polymerase</fullName>
    </recommendedName>
</protein>
<feature type="transmembrane region" description="Helical" evidence="1">
    <location>
        <begin position="342"/>
        <end position="363"/>
    </location>
</feature>
<dbReference type="AlphaFoldDB" id="A0A3L0VY17"/>
<feature type="transmembrane region" description="Helical" evidence="1">
    <location>
        <begin position="375"/>
        <end position="402"/>
    </location>
</feature>
<comment type="caution">
    <text evidence="2">The sequence shown here is derived from an EMBL/GenBank/DDBJ whole genome shotgun (WGS) entry which is preliminary data.</text>
</comment>
<feature type="transmembrane region" description="Helical" evidence="1">
    <location>
        <begin position="164"/>
        <end position="189"/>
    </location>
</feature>
<accession>A0A3L0VY17</accession>
<name>A0A3L0VY17_ECOLX</name>
<evidence type="ECO:0008006" key="3">
    <source>
        <dbReference type="Google" id="ProtNLM"/>
    </source>
</evidence>
<dbReference type="EMBL" id="RNRV01000015">
    <property type="protein sequence ID" value="MHO04810.1"/>
    <property type="molecule type" value="Genomic_DNA"/>
</dbReference>
<feature type="transmembrane region" description="Helical" evidence="1">
    <location>
        <begin position="56"/>
        <end position="75"/>
    </location>
</feature>
<feature type="transmembrane region" description="Helical" evidence="1">
    <location>
        <begin position="201"/>
        <end position="228"/>
    </location>
</feature>
<gene>
    <name evidence="2" type="ORF">D9F05_10555</name>
</gene>
<keyword evidence="1" id="KW-0472">Membrane</keyword>
<keyword evidence="1" id="KW-0812">Transmembrane</keyword>
<feature type="transmembrane region" description="Helical" evidence="1">
    <location>
        <begin position="81"/>
        <end position="102"/>
    </location>
</feature>
<feature type="transmembrane region" description="Helical" evidence="1">
    <location>
        <begin position="114"/>
        <end position="135"/>
    </location>
</feature>
<keyword evidence="1" id="KW-1133">Transmembrane helix</keyword>